<evidence type="ECO:0008006" key="14">
    <source>
        <dbReference type="Google" id="ProtNLM"/>
    </source>
</evidence>
<evidence type="ECO:0000259" key="11">
    <source>
        <dbReference type="Pfam" id="PF21902"/>
    </source>
</evidence>
<comment type="similarity">
    <text evidence="2">Belongs to the LU7TM family.</text>
</comment>
<evidence type="ECO:0000313" key="12">
    <source>
        <dbReference type="EMBL" id="ODV91384.1"/>
    </source>
</evidence>
<dbReference type="Proteomes" id="UP000095023">
    <property type="component" value="Unassembled WGS sequence"/>
</dbReference>
<keyword evidence="5 8" id="KW-1133">Transmembrane helix</keyword>
<organism evidence="12 13">
    <name type="scientific">Tortispora caseinolytica NRRL Y-17796</name>
    <dbReference type="NCBI Taxonomy" id="767744"/>
    <lineage>
        <taxon>Eukaryota</taxon>
        <taxon>Fungi</taxon>
        <taxon>Dikarya</taxon>
        <taxon>Ascomycota</taxon>
        <taxon>Saccharomycotina</taxon>
        <taxon>Trigonopsidomycetes</taxon>
        <taxon>Trigonopsidales</taxon>
        <taxon>Trigonopsidaceae</taxon>
        <taxon>Tortispora</taxon>
    </lineage>
</organism>
<feature type="transmembrane region" description="Helical" evidence="8">
    <location>
        <begin position="367"/>
        <end position="388"/>
    </location>
</feature>
<feature type="transmembrane region" description="Helical" evidence="8">
    <location>
        <begin position="408"/>
        <end position="429"/>
    </location>
</feature>
<evidence type="ECO:0000256" key="9">
    <source>
        <dbReference type="SAM" id="SignalP"/>
    </source>
</evidence>
<dbReference type="Pfam" id="PF06814">
    <property type="entry name" value="GOST_TM"/>
    <property type="match status" value="1"/>
</dbReference>
<dbReference type="GO" id="GO:0005829">
    <property type="term" value="C:cytosol"/>
    <property type="evidence" value="ECO:0007669"/>
    <property type="project" value="GOC"/>
</dbReference>
<evidence type="ECO:0000256" key="6">
    <source>
        <dbReference type="ARBA" id="ARBA00023136"/>
    </source>
</evidence>
<dbReference type="GO" id="GO:0005794">
    <property type="term" value="C:Golgi apparatus"/>
    <property type="evidence" value="ECO:0007669"/>
    <property type="project" value="TreeGrafter"/>
</dbReference>
<feature type="transmembrane region" description="Helical" evidence="8">
    <location>
        <begin position="295"/>
        <end position="315"/>
    </location>
</feature>
<evidence type="ECO:0000259" key="10">
    <source>
        <dbReference type="Pfam" id="PF06814"/>
    </source>
</evidence>
<dbReference type="EMBL" id="KV453842">
    <property type="protein sequence ID" value="ODV91384.1"/>
    <property type="molecule type" value="Genomic_DNA"/>
</dbReference>
<keyword evidence="3 8" id="KW-0812">Transmembrane</keyword>
<evidence type="ECO:0000256" key="2">
    <source>
        <dbReference type="ARBA" id="ARBA00007883"/>
    </source>
</evidence>
<dbReference type="AlphaFoldDB" id="A0A1E4TI02"/>
<dbReference type="InterPro" id="IPR053938">
    <property type="entry name" value="PTM1-like_N"/>
</dbReference>
<comment type="subcellular location">
    <subcellularLocation>
        <location evidence="1">Membrane</location>
        <topology evidence="1">Multi-pass membrane protein</topology>
    </subcellularLocation>
</comment>
<dbReference type="Pfam" id="PF21902">
    <property type="entry name" value="PTM1-like_N"/>
    <property type="match status" value="1"/>
</dbReference>
<feature type="signal peptide" evidence="9">
    <location>
        <begin position="1"/>
        <end position="19"/>
    </location>
</feature>
<dbReference type="OrthoDB" id="19932at2759"/>
<evidence type="ECO:0000256" key="1">
    <source>
        <dbReference type="ARBA" id="ARBA00004141"/>
    </source>
</evidence>
<reference evidence="13" key="1">
    <citation type="submission" date="2016-02" db="EMBL/GenBank/DDBJ databases">
        <title>Comparative genomics of biotechnologically important yeasts.</title>
        <authorList>
            <consortium name="DOE Joint Genome Institute"/>
            <person name="Riley R."/>
            <person name="Haridas S."/>
            <person name="Wolfe K.H."/>
            <person name="Lopes M.R."/>
            <person name="Hittinger C.T."/>
            <person name="Goker M."/>
            <person name="Salamov A."/>
            <person name="Wisecaver J."/>
            <person name="Long T.M."/>
            <person name="Aerts A.L."/>
            <person name="Barry K."/>
            <person name="Choi C."/>
            <person name="Clum A."/>
            <person name="Coughlan A.Y."/>
            <person name="Deshpande S."/>
            <person name="Douglass A.P."/>
            <person name="Hanson S.J."/>
            <person name="Klenk H.-P."/>
            <person name="Labutti K."/>
            <person name="Lapidus A."/>
            <person name="Lindquist E."/>
            <person name="Lipzen A."/>
            <person name="Meier-Kolthoff J.P."/>
            <person name="Ohm R.A."/>
            <person name="Otillar R.P."/>
            <person name="Pangilinan J."/>
            <person name="Peng Y."/>
            <person name="Rokas A."/>
            <person name="Rosa C.A."/>
            <person name="Scheuner C."/>
            <person name="Sibirny A.A."/>
            <person name="Slot J.C."/>
            <person name="Stielow J.B."/>
            <person name="Sun H."/>
            <person name="Kurtzman C.P."/>
            <person name="Blackwell M."/>
            <person name="Jeffries T.W."/>
            <person name="Grigoriev I.V."/>
        </authorList>
    </citation>
    <scope>NUCLEOTIDE SEQUENCE [LARGE SCALE GENOMIC DNA]</scope>
    <source>
        <strain evidence="13">NRRL Y-17796</strain>
    </source>
</reference>
<evidence type="ECO:0000256" key="8">
    <source>
        <dbReference type="SAM" id="Phobius"/>
    </source>
</evidence>
<dbReference type="PANTHER" id="PTHR21229">
    <property type="entry name" value="LUNG SEVEN TRANSMEMBRANE RECEPTOR"/>
    <property type="match status" value="1"/>
</dbReference>
<sequence length="544" mass="61492">MRVLSFALSVLALAQWVLCFDEIISWNKQDERYACTGMYSKKDWDGPVDPHISVLFQKTFGDTPQLVSLLIFEWHDADLIGAEDYGKIKKFICDESAVQRDMCSISQLGQYILNGSDIERTSNSSSIKSVYTTTIDTTDSHAITYYVKRTGYYCVNTYAYTATDYHGIVSFRNAFGNLPASQVPKLPFYGAMAICYAVFLALWGFLLYRYRTDILPVQNYITAMAGFLTAEMIIIWGYYDFVNIHGYNSGSKVYVVILGVLNSFRISFSFFLLLLVCLGYSVVKPSLGPVMTKCRILAVLHFIFGVIYSISSYVVNPDEAGPIVLFFIVPHAFTMVVFYLWILSALSETINDLESRKQKVKANMYRNVWRLFLASIIVIFGFFFINSFMMAEVSSDDFVPTVWKTRWFLLDGWLNIIYFVDFVIISIIWRPTENNRRFAMSEEVAQDDDGFDMASLAGSDLELGTMEGPESPRFSVDSAEQVYAAVGRNEDDDSNTDDEIVPPPYSPARDSTPAGPSAGGETMFAVDDEDTDQAESFRDSKKDN</sequence>
<feature type="compositionally biased region" description="Basic and acidic residues" evidence="7">
    <location>
        <begin position="535"/>
        <end position="544"/>
    </location>
</feature>
<evidence type="ECO:0000256" key="5">
    <source>
        <dbReference type="ARBA" id="ARBA00022989"/>
    </source>
</evidence>
<accession>A0A1E4TI02</accession>
<feature type="chain" id="PRO_5009163238" description="Intimal thickness related receptor IRP domain-containing protein" evidence="9">
    <location>
        <begin position="20"/>
        <end position="544"/>
    </location>
</feature>
<feature type="transmembrane region" description="Helical" evidence="8">
    <location>
        <begin position="220"/>
        <end position="239"/>
    </location>
</feature>
<feature type="domain" description="PTM1-like N-terminal" evidence="11">
    <location>
        <begin position="32"/>
        <end position="173"/>
    </location>
</feature>
<dbReference type="GO" id="GO:0042147">
    <property type="term" value="P:retrograde transport, endosome to Golgi"/>
    <property type="evidence" value="ECO:0007669"/>
    <property type="project" value="TreeGrafter"/>
</dbReference>
<dbReference type="PANTHER" id="PTHR21229:SF1">
    <property type="entry name" value="GH17801P"/>
    <property type="match status" value="1"/>
</dbReference>
<evidence type="ECO:0000256" key="4">
    <source>
        <dbReference type="ARBA" id="ARBA00022729"/>
    </source>
</evidence>
<feature type="region of interest" description="Disordered" evidence="7">
    <location>
        <begin position="485"/>
        <end position="544"/>
    </location>
</feature>
<keyword evidence="13" id="KW-1185">Reference proteome</keyword>
<feature type="transmembrane region" description="Helical" evidence="8">
    <location>
        <begin position="188"/>
        <end position="208"/>
    </location>
</feature>
<feature type="transmembrane region" description="Helical" evidence="8">
    <location>
        <begin position="254"/>
        <end position="283"/>
    </location>
</feature>
<dbReference type="GO" id="GO:0016020">
    <property type="term" value="C:membrane"/>
    <property type="evidence" value="ECO:0007669"/>
    <property type="project" value="UniProtKB-SubCell"/>
</dbReference>
<feature type="domain" description="GOST seven transmembrane" evidence="10">
    <location>
        <begin position="184"/>
        <end position="436"/>
    </location>
</feature>
<dbReference type="InterPro" id="IPR009637">
    <property type="entry name" value="GPR107/GPR108-like"/>
</dbReference>
<evidence type="ECO:0000313" key="13">
    <source>
        <dbReference type="Proteomes" id="UP000095023"/>
    </source>
</evidence>
<dbReference type="InterPro" id="IPR053937">
    <property type="entry name" value="GOST_TM"/>
</dbReference>
<keyword evidence="6 8" id="KW-0472">Membrane</keyword>
<protein>
    <recommendedName>
        <fullName evidence="14">Intimal thickness related receptor IRP domain-containing protein</fullName>
    </recommendedName>
</protein>
<proteinExistence type="inferred from homology"/>
<evidence type="ECO:0000256" key="3">
    <source>
        <dbReference type="ARBA" id="ARBA00022692"/>
    </source>
</evidence>
<feature type="compositionally biased region" description="Acidic residues" evidence="7">
    <location>
        <begin position="490"/>
        <end position="500"/>
    </location>
</feature>
<feature type="transmembrane region" description="Helical" evidence="8">
    <location>
        <begin position="321"/>
        <end position="346"/>
    </location>
</feature>
<keyword evidence="4 9" id="KW-0732">Signal</keyword>
<gene>
    <name evidence="12" type="ORF">CANCADRAFT_25207</name>
</gene>
<evidence type="ECO:0000256" key="7">
    <source>
        <dbReference type="SAM" id="MobiDB-lite"/>
    </source>
</evidence>
<name>A0A1E4TI02_9ASCO</name>